<sequence length="163" mass="18751">MKYNTTVEKKRVELGLTESDELDSDAEDEAILEVAGVYKRRVPCMGAERQQILYNHDEASSSRSRVEDPRIAQLQRELEEQRERDRETRARLEAMEHQMNIFNVGYRAEPYFRHPETTPQLQHMGNLYQSNSGFSSVPTIGSFETFLSGNFNQFQTPGGSTGR</sequence>
<evidence type="ECO:0000256" key="1">
    <source>
        <dbReference type="SAM" id="Coils"/>
    </source>
</evidence>
<feature type="coiled-coil region" evidence="1">
    <location>
        <begin position="71"/>
        <end position="98"/>
    </location>
</feature>
<gene>
    <name evidence="2" type="ORF">CEPIT_LOCUS23425</name>
</gene>
<comment type="caution">
    <text evidence="2">The sequence shown here is derived from an EMBL/GenBank/DDBJ whole genome shotgun (WGS) entry which is preliminary data.</text>
</comment>
<protein>
    <submittedName>
        <fullName evidence="2">Uncharacterized protein</fullName>
    </submittedName>
</protein>
<proteinExistence type="predicted"/>
<name>A0AAV0EEQ2_9ASTE</name>
<feature type="non-terminal residue" evidence="2">
    <location>
        <position position="163"/>
    </location>
</feature>
<accession>A0AAV0EEQ2</accession>
<evidence type="ECO:0000313" key="2">
    <source>
        <dbReference type="EMBL" id="CAH9121075.1"/>
    </source>
</evidence>
<dbReference type="EMBL" id="CAMAPF010000919">
    <property type="protein sequence ID" value="CAH9121075.1"/>
    <property type="molecule type" value="Genomic_DNA"/>
</dbReference>
<evidence type="ECO:0000313" key="3">
    <source>
        <dbReference type="Proteomes" id="UP001152523"/>
    </source>
</evidence>
<keyword evidence="3" id="KW-1185">Reference proteome</keyword>
<reference evidence="2" key="1">
    <citation type="submission" date="2022-07" db="EMBL/GenBank/DDBJ databases">
        <authorList>
            <person name="Macas J."/>
            <person name="Novak P."/>
            <person name="Neumann P."/>
        </authorList>
    </citation>
    <scope>NUCLEOTIDE SEQUENCE</scope>
</reference>
<keyword evidence="1" id="KW-0175">Coiled coil</keyword>
<dbReference type="AlphaFoldDB" id="A0AAV0EEQ2"/>
<dbReference type="Proteomes" id="UP001152523">
    <property type="component" value="Unassembled WGS sequence"/>
</dbReference>
<organism evidence="2 3">
    <name type="scientific">Cuscuta epithymum</name>
    <dbReference type="NCBI Taxonomy" id="186058"/>
    <lineage>
        <taxon>Eukaryota</taxon>
        <taxon>Viridiplantae</taxon>
        <taxon>Streptophyta</taxon>
        <taxon>Embryophyta</taxon>
        <taxon>Tracheophyta</taxon>
        <taxon>Spermatophyta</taxon>
        <taxon>Magnoliopsida</taxon>
        <taxon>eudicotyledons</taxon>
        <taxon>Gunneridae</taxon>
        <taxon>Pentapetalae</taxon>
        <taxon>asterids</taxon>
        <taxon>lamiids</taxon>
        <taxon>Solanales</taxon>
        <taxon>Convolvulaceae</taxon>
        <taxon>Cuscuteae</taxon>
        <taxon>Cuscuta</taxon>
        <taxon>Cuscuta subgen. Cuscuta</taxon>
    </lineage>
</organism>